<dbReference type="Pfam" id="PF06210">
    <property type="entry name" value="DUF1003"/>
    <property type="match status" value="1"/>
</dbReference>
<comment type="caution">
    <text evidence="4">The sequence shown here is derived from an EMBL/GenBank/DDBJ whole genome shotgun (WGS) entry which is preliminary data.</text>
</comment>
<protein>
    <submittedName>
        <fullName evidence="5">DUF1003 domain-containing protein</fullName>
    </submittedName>
</protein>
<name>A0A1Q4H8G8_9MYCO</name>
<sequence>MTDSRRIDTPRVSRRRFTPQFDVEAAGRFGESFARFLGTGRYLAMQTVFVIVWILLNLSALTLQWDPYPFILLNLAFSTQAAYAAPLILLAQNRQENRDRVALEEDRRRAEQTKADTEFLARELAALRLAIGEVATRDYLRRELEELREMLVELSPPKPKKQKGKRANEADGGEPEPGPDAP</sequence>
<dbReference type="STRING" id="1801.BRW64_20945"/>
<accession>A0A1Q4H8G8</accession>
<dbReference type="PANTHER" id="PTHR41386">
    <property type="entry name" value="INTEGRAL MEMBRANE PROTEIN-RELATED"/>
    <property type="match status" value="1"/>
</dbReference>
<evidence type="ECO:0000256" key="3">
    <source>
        <dbReference type="SAM" id="Phobius"/>
    </source>
</evidence>
<dbReference type="EMBL" id="MIJD01000156">
    <property type="protein sequence ID" value="OPE53456.1"/>
    <property type="molecule type" value="Genomic_DNA"/>
</dbReference>
<keyword evidence="3" id="KW-1133">Transmembrane helix</keyword>
<dbReference type="EMBL" id="PDCR01000013">
    <property type="protein sequence ID" value="PEG54341.1"/>
    <property type="molecule type" value="Genomic_DNA"/>
</dbReference>
<reference evidence="5 7" key="2">
    <citation type="submission" date="2017-10" db="EMBL/GenBank/DDBJ databases">
        <title>The new phylogeny of genus Mycobacterium.</title>
        <authorList>
            <person name="Tortoli E."/>
            <person name="Trovato A."/>
            <person name="Cirillo D.M."/>
        </authorList>
    </citation>
    <scope>NUCLEOTIDE SEQUENCE [LARGE SCALE GENOMIC DNA]</scope>
    <source>
        <strain evidence="5 7">IP141170001</strain>
    </source>
</reference>
<feature type="transmembrane region" description="Helical" evidence="3">
    <location>
        <begin position="42"/>
        <end position="65"/>
    </location>
</feature>
<dbReference type="PANTHER" id="PTHR41386:SF1">
    <property type="entry name" value="MEMBRANE PROTEIN"/>
    <property type="match status" value="1"/>
</dbReference>
<keyword evidence="3" id="KW-0812">Transmembrane</keyword>
<feature type="coiled-coil region" evidence="1">
    <location>
        <begin position="93"/>
        <end position="123"/>
    </location>
</feature>
<evidence type="ECO:0000256" key="2">
    <source>
        <dbReference type="SAM" id="MobiDB-lite"/>
    </source>
</evidence>
<organism evidence="4 6">
    <name type="scientific">Mycolicibacterium diernhoferi</name>
    <dbReference type="NCBI Taxonomy" id="1801"/>
    <lineage>
        <taxon>Bacteria</taxon>
        <taxon>Bacillati</taxon>
        <taxon>Actinomycetota</taxon>
        <taxon>Actinomycetes</taxon>
        <taxon>Mycobacteriales</taxon>
        <taxon>Mycobacteriaceae</taxon>
        <taxon>Mycolicibacterium</taxon>
    </lineage>
</organism>
<dbReference type="Proteomes" id="UP000220340">
    <property type="component" value="Unassembled WGS sequence"/>
</dbReference>
<reference evidence="4 6" key="1">
    <citation type="submission" date="2016-09" db="EMBL/GenBank/DDBJ databases">
        <title>genome sequences of unsequenced Mycobacteria.</title>
        <authorList>
            <person name="Greninger A.L."/>
            <person name="Jerome K.R."/>
            <person name="Mcnair B."/>
            <person name="Wallis C."/>
            <person name="Fang F."/>
        </authorList>
    </citation>
    <scope>NUCLEOTIDE SEQUENCE [LARGE SCALE GENOMIC DNA]</scope>
    <source>
        <strain evidence="4 6">BM1</strain>
    </source>
</reference>
<keyword evidence="1" id="KW-0175">Coiled coil</keyword>
<dbReference type="RefSeq" id="WP_073858377.1">
    <property type="nucleotide sequence ID" value="NZ_BAAATC010000001.1"/>
</dbReference>
<evidence type="ECO:0000313" key="6">
    <source>
        <dbReference type="Proteomes" id="UP000191039"/>
    </source>
</evidence>
<evidence type="ECO:0000256" key="1">
    <source>
        <dbReference type="SAM" id="Coils"/>
    </source>
</evidence>
<dbReference type="OrthoDB" id="9795736at2"/>
<feature type="region of interest" description="Disordered" evidence="2">
    <location>
        <begin position="151"/>
        <end position="182"/>
    </location>
</feature>
<dbReference type="InterPro" id="IPR010406">
    <property type="entry name" value="DUF1003"/>
</dbReference>
<keyword evidence="7" id="KW-1185">Reference proteome</keyword>
<evidence type="ECO:0000313" key="4">
    <source>
        <dbReference type="EMBL" id="OPE53456.1"/>
    </source>
</evidence>
<evidence type="ECO:0000313" key="7">
    <source>
        <dbReference type="Proteomes" id="UP000220340"/>
    </source>
</evidence>
<feature type="transmembrane region" description="Helical" evidence="3">
    <location>
        <begin position="71"/>
        <end position="91"/>
    </location>
</feature>
<keyword evidence="3" id="KW-0472">Membrane</keyword>
<dbReference type="AlphaFoldDB" id="A0A1Q4H8G8"/>
<gene>
    <name evidence="4" type="ORF">BV510_15435</name>
    <name evidence="5" type="ORF">CRI78_12125</name>
</gene>
<dbReference type="Proteomes" id="UP000191039">
    <property type="component" value="Unassembled WGS sequence"/>
</dbReference>
<proteinExistence type="predicted"/>
<evidence type="ECO:0000313" key="5">
    <source>
        <dbReference type="EMBL" id="PEG54341.1"/>
    </source>
</evidence>